<gene>
    <name evidence="1" type="ORF">MPL3365_140110</name>
</gene>
<organism evidence="1 2">
    <name type="scientific">Mesorhizobium plurifarium</name>
    <dbReference type="NCBI Taxonomy" id="69974"/>
    <lineage>
        <taxon>Bacteria</taxon>
        <taxon>Pseudomonadati</taxon>
        <taxon>Pseudomonadota</taxon>
        <taxon>Alphaproteobacteria</taxon>
        <taxon>Hyphomicrobiales</taxon>
        <taxon>Phyllobacteriaceae</taxon>
        <taxon>Mesorhizobium</taxon>
    </lineage>
</organism>
<dbReference type="Proteomes" id="UP000046122">
    <property type="component" value="Unassembled WGS sequence"/>
</dbReference>
<evidence type="ECO:0000313" key="1">
    <source>
        <dbReference type="EMBL" id="CDX51917.1"/>
    </source>
</evidence>
<sequence>MGPASDAAHVRRGNISTGETANTIALLADDPIVSVGSFSERTNDLSNGLIWPKDG</sequence>
<proteinExistence type="predicted"/>
<protein>
    <submittedName>
        <fullName evidence="1">Uncharacterized protein</fullName>
    </submittedName>
</protein>
<dbReference type="AlphaFoldDB" id="A0A090GT25"/>
<dbReference type="EMBL" id="CCNE01000006">
    <property type="protein sequence ID" value="CDX51917.1"/>
    <property type="molecule type" value="Genomic_DNA"/>
</dbReference>
<name>A0A090GT25_MESPL</name>
<accession>A0A090GT25</accession>
<evidence type="ECO:0000313" key="2">
    <source>
        <dbReference type="Proteomes" id="UP000046122"/>
    </source>
</evidence>
<reference evidence="1 2" key="1">
    <citation type="submission" date="2014-08" db="EMBL/GenBank/DDBJ databases">
        <authorList>
            <person name="Moulin Lionel"/>
        </authorList>
    </citation>
    <scope>NUCLEOTIDE SEQUENCE [LARGE SCALE GENOMIC DNA]</scope>
</reference>